<keyword evidence="2" id="KW-0805">Transcription regulation</keyword>
<evidence type="ECO:0000313" key="9">
    <source>
        <dbReference type="Proteomes" id="UP000199691"/>
    </source>
</evidence>
<dbReference type="Pfam" id="PF08281">
    <property type="entry name" value="Sigma70_r4_2"/>
    <property type="match status" value="1"/>
</dbReference>
<dbReference type="InterPro" id="IPR036388">
    <property type="entry name" value="WH-like_DNA-bd_sf"/>
</dbReference>
<dbReference type="EMBL" id="FNIX01000014">
    <property type="protein sequence ID" value="SDP76833.1"/>
    <property type="molecule type" value="Genomic_DNA"/>
</dbReference>
<sequence length="169" mass="19058">MGDTGVRRDEEFSEFFTSRFDWARRTAYALCGDWSEAEELAQNAFVKAYAKWPSIRRETAEGYVRTIVTRLFLDSRRRGRERERPVADLPEHGVGGGFSDPDARLHAALRQVAPKQRAALVLRFVHDLSIEQTAAELGCSVGNVKSQTARGLATLREAYGEPVNSERDR</sequence>
<dbReference type="InterPro" id="IPR013249">
    <property type="entry name" value="RNA_pol_sigma70_r4_t2"/>
</dbReference>
<dbReference type="AlphaFoldDB" id="A0A1H0VET1"/>
<dbReference type="InterPro" id="IPR014325">
    <property type="entry name" value="RNA_pol_sigma-E_actinobac"/>
</dbReference>
<evidence type="ECO:0000259" key="7">
    <source>
        <dbReference type="Pfam" id="PF08281"/>
    </source>
</evidence>
<comment type="similarity">
    <text evidence="1">Belongs to the sigma-70 factor family. ECF subfamily.</text>
</comment>
<organism evidence="8 9">
    <name type="scientific">Lentzea jiangxiensis</name>
    <dbReference type="NCBI Taxonomy" id="641025"/>
    <lineage>
        <taxon>Bacteria</taxon>
        <taxon>Bacillati</taxon>
        <taxon>Actinomycetota</taxon>
        <taxon>Actinomycetes</taxon>
        <taxon>Pseudonocardiales</taxon>
        <taxon>Pseudonocardiaceae</taxon>
        <taxon>Lentzea</taxon>
    </lineage>
</organism>
<dbReference type="SUPFAM" id="SSF88946">
    <property type="entry name" value="Sigma2 domain of RNA polymerase sigma factors"/>
    <property type="match status" value="1"/>
</dbReference>
<protein>
    <submittedName>
        <fullName evidence="8">RNA polymerase sigma-70 factor, sigma-E family</fullName>
    </submittedName>
</protein>
<evidence type="ECO:0000256" key="1">
    <source>
        <dbReference type="ARBA" id="ARBA00010641"/>
    </source>
</evidence>
<keyword evidence="4" id="KW-0238">DNA-binding</keyword>
<keyword evidence="9" id="KW-1185">Reference proteome</keyword>
<dbReference type="InterPro" id="IPR013324">
    <property type="entry name" value="RNA_pol_sigma_r3/r4-like"/>
</dbReference>
<feature type="domain" description="RNA polymerase sigma-70 region 2" evidence="6">
    <location>
        <begin position="21"/>
        <end position="80"/>
    </location>
</feature>
<keyword evidence="3" id="KW-0731">Sigma factor</keyword>
<evidence type="ECO:0000256" key="4">
    <source>
        <dbReference type="ARBA" id="ARBA00023125"/>
    </source>
</evidence>
<name>A0A1H0VET1_9PSEU</name>
<dbReference type="Pfam" id="PF04542">
    <property type="entry name" value="Sigma70_r2"/>
    <property type="match status" value="1"/>
</dbReference>
<dbReference type="SUPFAM" id="SSF88659">
    <property type="entry name" value="Sigma3 and sigma4 domains of RNA polymerase sigma factors"/>
    <property type="match status" value="1"/>
</dbReference>
<feature type="domain" description="RNA polymerase sigma factor 70 region 4 type 2" evidence="7">
    <location>
        <begin position="104"/>
        <end position="155"/>
    </location>
</feature>
<dbReference type="Gene3D" id="1.10.10.10">
    <property type="entry name" value="Winged helix-like DNA-binding domain superfamily/Winged helix DNA-binding domain"/>
    <property type="match status" value="1"/>
</dbReference>
<evidence type="ECO:0000256" key="3">
    <source>
        <dbReference type="ARBA" id="ARBA00023082"/>
    </source>
</evidence>
<dbReference type="GO" id="GO:0006352">
    <property type="term" value="P:DNA-templated transcription initiation"/>
    <property type="evidence" value="ECO:0007669"/>
    <property type="project" value="InterPro"/>
</dbReference>
<dbReference type="STRING" id="641025.SAMN05421507_11469"/>
<evidence type="ECO:0000256" key="2">
    <source>
        <dbReference type="ARBA" id="ARBA00023015"/>
    </source>
</evidence>
<accession>A0A1H0VET1</accession>
<dbReference type="OrthoDB" id="3678480at2"/>
<dbReference type="GO" id="GO:0003677">
    <property type="term" value="F:DNA binding"/>
    <property type="evidence" value="ECO:0007669"/>
    <property type="project" value="UniProtKB-KW"/>
</dbReference>
<dbReference type="RefSeq" id="WP_090101762.1">
    <property type="nucleotide sequence ID" value="NZ_FNIX01000014.1"/>
</dbReference>
<reference evidence="9" key="1">
    <citation type="submission" date="2016-10" db="EMBL/GenBank/DDBJ databases">
        <authorList>
            <person name="Varghese N."/>
            <person name="Submissions S."/>
        </authorList>
    </citation>
    <scope>NUCLEOTIDE SEQUENCE [LARGE SCALE GENOMIC DNA]</scope>
    <source>
        <strain evidence="9">CGMCC 4.6609</strain>
    </source>
</reference>
<proteinExistence type="inferred from homology"/>
<evidence type="ECO:0000256" key="5">
    <source>
        <dbReference type="ARBA" id="ARBA00023163"/>
    </source>
</evidence>
<evidence type="ECO:0000259" key="6">
    <source>
        <dbReference type="Pfam" id="PF04542"/>
    </source>
</evidence>
<dbReference type="Proteomes" id="UP000199691">
    <property type="component" value="Unassembled WGS sequence"/>
</dbReference>
<gene>
    <name evidence="8" type="ORF">SAMN05421507_11469</name>
</gene>
<keyword evidence="5" id="KW-0804">Transcription</keyword>
<dbReference type="InterPro" id="IPR007627">
    <property type="entry name" value="RNA_pol_sigma70_r2"/>
</dbReference>
<dbReference type="InterPro" id="IPR039425">
    <property type="entry name" value="RNA_pol_sigma-70-like"/>
</dbReference>
<dbReference type="CDD" id="cd06171">
    <property type="entry name" value="Sigma70_r4"/>
    <property type="match status" value="1"/>
</dbReference>
<dbReference type="Gene3D" id="1.10.1740.10">
    <property type="match status" value="1"/>
</dbReference>
<dbReference type="InterPro" id="IPR013325">
    <property type="entry name" value="RNA_pol_sigma_r2"/>
</dbReference>
<dbReference type="GO" id="GO:0016987">
    <property type="term" value="F:sigma factor activity"/>
    <property type="evidence" value="ECO:0007669"/>
    <property type="project" value="UniProtKB-KW"/>
</dbReference>
<evidence type="ECO:0000313" key="8">
    <source>
        <dbReference type="EMBL" id="SDP76833.1"/>
    </source>
</evidence>
<dbReference type="PANTHER" id="PTHR43133:SF50">
    <property type="entry name" value="ECF RNA POLYMERASE SIGMA FACTOR SIGM"/>
    <property type="match status" value="1"/>
</dbReference>
<dbReference type="NCBIfam" id="TIGR02983">
    <property type="entry name" value="SigE-fam_strep"/>
    <property type="match status" value="1"/>
</dbReference>
<dbReference type="PANTHER" id="PTHR43133">
    <property type="entry name" value="RNA POLYMERASE ECF-TYPE SIGMA FACTO"/>
    <property type="match status" value="1"/>
</dbReference>